<evidence type="ECO:0000256" key="1">
    <source>
        <dbReference type="SAM" id="SignalP"/>
    </source>
</evidence>
<accession>A0A914VTU4</accession>
<dbReference type="AlphaFoldDB" id="A0A914VTU4"/>
<reference evidence="3" key="1">
    <citation type="submission" date="2022-11" db="UniProtKB">
        <authorList>
            <consortium name="WormBaseParasite"/>
        </authorList>
    </citation>
    <scope>IDENTIFICATION</scope>
</reference>
<keyword evidence="1" id="KW-0732">Signal</keyword>
<feature type="chain" id="PRO_5036743746" evidence="1">
    <location>
        <begin position="25"/>
        <end position="50"/>
    </location>
</feature>
<evidence type="ECO:0000313" key="3">
    <source>
        <dbReference type="WBParaSite" id="PSAMB.scaffold2380size23499.g17514.t1"/>
    </source>
</evidence>
<name>A0A914VTU4_9BILA</name>
<dbReference type="WBParaSite" id="PSAMB.scaffold2380size23499.g17514.t1">
    <property type="protein sequence ID" value="PSAMB.scaffold2380size23499.g17514.t1"/>
    <property type="gene ID" value="PSAMB.scaffold2380size23499.g17514"/>
</dbReference>
<keyword evidence="2" id="KW-1185">Reference proteome</keyword>
<organism evidence="2 3">
    <name type="scientific">Plectus sambesii</name>
    <dbReference type="NCBI Taxonomy" id="2011161"/>
    <lineage>
        <taxon>Eukaryota</taxon>
        <taxon>Metazoa</taxon>
        <taxon>Ecdysozoa</taxon>
        <taxon>Nematoda</taxon>
        <taxon>Chromadorea</taxon>
        <taxon>Plectida</taxon>
        <taxon>Plectina</taxon>
        <taxon>Plectoidea</taxon>
        <taxon>Plectidae</taxon>
        <taxon>Plectus</taxon>
    </lineage>
</organism>
<dbReference type="Proteomes" id="UP000887566">
    <property type="component" value="Unplaced"/>
</dbReference>
<proteinExistence type="predicted"/>
<protein>
    <submittedName>
        <fullName evidence="3">Uncharacterized protein</fullName>
    </submittedName>
</protein>
<feature type="signal peptide" evidence="1">
    <location>
        <begin position="1"/>
        <end position="24"/>
    </location>
</feature>
<evidence type="ECO:0000313" key="2">
    <source>
        <dbReference type="Proteomes" id="UP000887566"/>
    </source>
</evidence>
<sequence>MKFVEKICAACLTSFLVCAIVSQAIPQSGFTRAPKTNAKDAEILTADSQS</sequence>